<feature type="domain" description="Lariat debranching enzyme C-terminal" evidence="14">
    <location>
        <begin position="393"/>
        <end position="542"/>
    </location>
</feature>
<dbReference type="OrthoDB" id="407609at2759"/>
<reference evidence="15 16" key="1">
    <citation type="journal article" date="2018" name="Nat. Ecol. Evol.">
        <title>Pezizomycetes genomes reveal the molecular basis of ectomycorrhizal truffle lifestyle.</title>
        <authorList>
            <person name="Murat C."/>
            <person name="Payen T."/>
            <person name="Noel B."/>
            <person name="Kuo A."/>
            <person name="Morin E."/>
            <person name="Chen J."/>
            <person name="Kohler A."/>
            <person name="Krizsan K."/>
            <person name="Balestrini R."/>
            <person name="Da Silva C."/>
            <person name="Montanini B."/>
            <person name="Hainaut M."/>
            <person name="Levati E."/>
            <person name="Barry K.W."/>
            <person name="Belfiori B."/>
            <person name="Cichocki N."/>
            <person name="Clum A."/>
            <person name="Dockter R.B."/>
            <person name="Fauchery L."/>
            <person name="Guy J."/>
            <person name="Iotti M."/>
            <person name="Le Tacon F."/>
            <person name="Lindquist E.A."/>
            <person name="Lipzen A."/>
            <person name="Malagnac F."/>
            <person name="Mello A."/>
            <person name="Molinier V."/>
            <person name="Miyauchi S."/>
            <person name="Poulain J."/>
            <person name="Riccioni C."/>
            <person name="Rubini A."/>
            <person name="Sitrit Y."/>
            <person name="Splivallo R."/>
            <person name="Traeger S."/>
            <person name="Wang M."/>
            <person name="Zifcakova L."/>
            <person name="Wipf D."/>
            <person name="Zambonelli A."/>
            <person name="Paolocci F."/>
            <person name="Nowrousian M."/>
            <person name="Ottonello S."/>
            <person name="Baldrian P."/>
            <person name="Spatafora J.W."/>
            <person name="Henrissat B."/>
            <person name="Nagy L.G."/>
            <person name="Aury J.M."/>
            <person name="Wincker P."/>
            <person name="Grigoriev I.V."/>
            <person name="Bonfante P."/>
            <person name="Martin F.M."/>
        </authorList>
    </citation>
    <scope>NUCLEOTIDE SEQUENCE [LARGE SCALE GENOMIC DNA]</scope>
    <source>
        <strain evidence="15 16">CCBAS932</strain>
    </source>
</reference>
<gene>
    <name evidence="15" type="ORF">P167DRAFT_567474</name>
</gene>
<dbReference type="InterPro" id="IPR007708">
    <property type="entry name" value="DBR1_C"/>
</dbReference>
<evidence type="ECO:0000256" key="8">
    <source>
        <dbReference type="ARBA" id="ARBA00022801"/>
    </source>
</evidence>
<evidence type="ECO:0000256" key="1">
    <source>
        <dbReference type="ARBA" id="ARBA00001936"/>
    </source>
</evidence>
<evidence type="ECO:0000256" key="3">
    <source>
        <dbReference type="ARBA" id="ARBA00001954"/>
    </source>
</evidence>
<name>A0A3N4KL88_9PEZI</name>
<evidence type="ECO:0000313" key="16">
    <source>
        <dbReference type="Proteomes" id="UP000277580"/>
    </source>
</evidence>
<feature type="compositionally biased region" description="Acidic residues" evidence="13">
    <location>
        <begin position="358"/>
        <end position="368"/>
    </location>
</feature>
<keyword evidence="6" id="KW-0507">mRNA processing</keyword>
<keyword evidence="7" id="KW-0479">Metal-binding</keyword>
<dbReference type="FunFam" id="3.60.21.10:FF:000035">
    <property type="entry name" value="Lariat debranching enzyme"/>
    <property type="match status" value="1"/>
</dbReference>
<dbReference type="AlphaFoldDB" id="A0A3N4KL88"/>
<dbReference type="SMART" id="SM01124">
    <property type="entry name" value="DBR1"/>
    <property type="match status" value="1"/>
</dbReference>
<dbReference type="EMBL" id="ML119155">
    <property type="protein sequence ID" value="RPB09101.1"/>
    <property type="molecule type" value="Genomic_DNA"/>
</dbReference>
<dbReference type="Proteomes" id="UP000277580">
    <property type="component" value="Unassembled WGS sequence"/>
</dbReference>
<organism evidence="15 16">
    <name type="scientific">Morchella conica CCBAS932</name>
    <dbReference type="NCBI Taxonomy" id="1392247"/>
    <lineage>
        <taxon>Eukaryota</taxon>
        <taxon>Fungi</taxon>
        <taxon>Dikarya</taxon>
        <taxon>Ascomycota</taxon>
        <taxon>Pezizomycotina</taxon>
        <taxon>Pezizomycetes</taxon>
        <taxon>Pezizales</taxon>
        <taxon>Morchellaceae</taxon>
        <taxon>Morchella</taxon>
    </lineage>
</organism>
<dbReference type="SUPFAM" id="SSF56300">
    <property type="entry name" value="Metallo-dependent phosphatases"/>
    <property type="match status" value="1"/>
</dbReference>
<feature type="compositionally biased region" description="Acidic residues" evidence="13">
    <location>
        <begin position="310"/>
        <end position="321"/>
    </location>
</feature>
<evidence type="ECO:0000259" key="14">
    <source>
        <dbReference type="SMART" id="SM01124"/>
    </source>
</evidence>
<dbReference type="GO" id="GO:0005634">
    <property type="term" value="C:nucleus"/>
    <property type="evidence" value="ECO:0007669"/>
    <property type="project" value="UniProtKB-SubCell"/>
</dbReference>
<comment type="cofactor">
    <cofactor evidence="2">
        <name>Zn(2+)</name>
        <dbReference type="ChEBI" id="CHEBI:29105"/>
    </cofactor>
</comment>
<comment type="cofactor">
    <cofactor evidence="1">
        <name>Mn(2+)</name>
        <dbReference type="ChEBI" id="CHEBI:29035"/>
    </cofactor>
</comment>
<protein>
    <recommendedName>
        <fullName evidence="14">Lariat debranching enzyme C-terminal domain-containing protein</fullName>
    </recommendedName>
</protein>
<evidence type="ECO:0000256" key="7">
    <source>
        <dbReference type="ARBA" id="ARBA00022723"/>
    </source>
</evidence>
<keyword evidence="9" id="KW-0862">Zinc</keyword>
<dbReference type="InterPro" id="IPR029052">
    <property type="entry name" value="Metallo-depent_PP-like"/>
</dbReference>
<dbReference type="InParanoid" id="A0A3N4KL88"/>
<keyword evidence="16" id="KW-1185">Reference proteome</keyword>
<proteinExistence type="inferred from homology"/>
<evidence type="ECO:0000256" key="12">
    <source>
        <dbReference type="ARBA" id="ARBA00023242"/>
    </source>
</evidence>
<feature type="region of interest" description="Disordered" evidence="13">
    <location>
        <begin position="346"/>
        <end position="396"/>
    </location>
</feature>
<evidence type="ECO:0000256" key="10">
    <source>
        <dbReference type="ARBA" id="ARBA00023004"/>
    </source>
</evidence>
<feature type="region of interest" description="Disordered" evidence="13">
    <location>
        <begin position="548"/>
        <end position="596"/>
    </location>
</feature>
<comment type="cofactor">
    <cofactor evidence="3">
        <name>Fe(2+)</name>
        <dbReference type="ChEBI" id="CHEBI:29033"/>
    </cofactor>
</comment>
<keyword evidence="10" id="KW-0408">Iron</keyword>
<dbReference type="Pfam" id="PF05011">
    <property type="entry name" value="DBR1"/>
    <property type="match status" value="1"/>
</dbReference>
<sequence length="596" mass="64705">MATPLRIAVEGCGHGALNAIYDSIAKACAINKWPGVDLLIIGGDFQAVRNMQDLNIMSCPEKYRALGDFHEYYSGKRRAPYLTLFVGGNHEASSHLWELYYGGWAAPNIYYMGASSIVNFRGLRVGGLSGIYNHHHYHLPHHERLPYSPKDVKSAYHVRAYDMFKLYQAQEPIDVMISHDWPQGIEHCGDMDGLLRRKPFFRADIEKGELGSPPARSLLYKLKPRYWFSAHMHVKFSAIVDHEAASGTVKKVNKTKDMERVEVRNPEELDIGLEDEEPAAPVVVKNPDELGVELDEEDVAPAVPAKNPDELDLDLDDEEEGGVSVPPKNSDEIELDLDEQPENLPPAAAAAVSKTNSDEIDLDLDDDATPSTIQPSAPAPKTITPPAQPRRPIPANTNRHTHFLALDKCLPRREFLQILSVTPTSPAPPSASSSPSGLSYDPEWLAITRALNPYLHNPPTHPYASFQDPVHQAEITAEIARQREWVEENIVARGKLGVEENFVKVAPTQAMVKREEWGVGPAPYASPMTEKFCALVEIEDGTLVGGGSGGGGGYRGSGGGGGWRGGNRGGGGGGRGGGGYRGGGGRGGGRGGRGRG</sequence>
<accession>A0A3N4KL88</accession>
<dbReference type="PANTHER" id="PTHR12849">
    <property type="entry name" value="RNA LARIAT DEBRANCHING ENZYME"/>
    <property type="match status" value="1"/>
</dbReference>
<keyword evidence="12" id="KW-0539">Nucleus</keyword>
<dbReference type="GO" id="GO:0000398">
    <property type="term" value="P:mRNA splicing, via spliceosome"/>
    <property type="evidence" value="ECO:0007669"/>
    <property type="project" value="TreeGrafter"/>
</dbReference>
<dbReference type="PANTHER" id="PTHR12849:SF0">
    <property type="entry name" value="LARIAT DEBRANCHING ENZYME"/>
    <property type="match status" value="1"/>
</dbReference>
<evidence type="ECO:0000256" key="13">
    <source>
        <dbReference type="SAM" id="MobiDB-lite"/>
    </source>
</evidence>
<dbReference type="Pfam" id="PF00149">
    <property type="entry name" value="Metallophos"/>
    <property type="match status" value="1"/>
</dbReference>
<feature type="region of interest" description="Disordered" evidence="13">
    <location>
        <begin position="295"/>
        <end position="331"/>
    </location>
</feature>
<evidence type="ECO:0000256" key="6">
    <source>
        <dbReference type="ARBA" id="ARBA00022664"/>
    </source>
</evidence>
<keyword evidence="11" id="KW-0464">Manganese</keyword>
<evidence type="ECO:0000256" key="2">
    <source>
        <dbReference type="ARBA" id="ARBA00001947"/>
    </source>
</evidence>
<dbReference type="InterPro" id="IPR041816">
    <property type="entry name" value="Dbr1_N"/>
</dbReference>
<keyword evidence="8" id="KW-0378">Hydrolase</keyword>
<comment type="subcellular location">
    <subcellularLocation>
        <location evidence="4">Nucleus</location>
    </subcellularLocation>
</comment>
<dbReference type="InterPro" id="IPR004843">
    <property type="entry name" value="Calcineurin-like_PHP"/>
</dbReference>
<dbReference type="GO" id="GO:0046872">
    <property type="term" value="F:metal ion binding"/>
    <property type="evidence" value="ECO:0007669"/>
    <property type="project" value="UniProtKB-KW"/>
</dbReference>
<dbReference type="FunCoup" id="A0A3N4KL88">
    <property type="interactions" value="660"/>
</dbReference>
<evidence type="ECO:0000256" key="11">
    <source>
        <dbReference type="ARBA" id="ARBA00023211"/>
    </source>
</evidence>
<dbReference type="STRING" id="1392247.A0A3N4KL88"/>
<evidence type="ECO:0000256" key="5">
    <source>
        <dbReference type="ARBA" id="ARBA00006045"/>
    </source>
</evidence>
<evidence type="ECO:0000256" key="4">
    <source>
        <dbReference type="ARBA" id="ARBA00004123"/>
    </source>
</evidence>
<comment type="similarity">
    <text evidence="5">Belongs to the lariat debranching enzyme family.</text>
</comment>
<evidence type="ECO:0000256" key="9">
    <source>
        <dbReference type="ARBA" id="ARBA00022833"/>
    </source>
</evidence>
<evidence type="ECO:0000313" key="15">
    <source>
        <dbReference type="EMBL" id="RPB09101.1"/>
    </source>
</evidence>
<dbReference type="GO" id="GO:0008419">
    <property type="term" value="F:RNA lariat debranching enzyme activity"/>
    <property type="evidence" value="ECO:0007669"/>
    <property type="project" value="TreeGrafter"/>
</dbReference>
<dbReference type="CDD" id="cd00844">
    <property type="entry name" value="MPP_Dbr1_N"/>
    <property type="match status" value="1"/>
</dbReference>